<keyword evidence="3" id="KW-1185">Reference proteome</keyword>
<reference evidence="2 3" key="1">
    <citation type="submission" date="2014-10" db="EMBL/GenBank/DDBJ databases">
        <title>Draft genome of the hookworm Ancylostoma caninum.</title>
        <authorList>
            <person name="Mitreva M."/>
        </authorList>
    </citation>
    <scope>NUCLEOTIDE SEQUENCE [LARGE SCALE GENOMIC DNA]</scope>
    <source>
        <strain evidence="2 3">Baltimore</strain>
    </source>
</reference>
<evidence type="ECO:0000313" key="2">
    <source>
        <dbReference type="EMBL" id="RCN53179.1"/>
    </source>
</evidence>
<evidence type="ECO:0000256" key="1">
    <source>
        <dbReference type="SAM" id="SignalP"/>
    </source>
</evidence>
<dbReference type="Proteomes" id="UP000252519">
    <property type="component" value="Unassembled WGS sequence"/>
</dbReference>
<keyword evidence="1" id="KW-0732">Signal</keyword>
<dbReference type="EMBL" id="JOJR01000003">
    <property type="protein sequence ID" value="RCN53179.1"/>
    <property type="molecule type" value="Genomic_DNA"/>
</dbReference>
<gene>
    <name evidence="2" type="ORF">ANCCAN_00733</name>
</gene>
<dbReference type="AlphaFoldDB" id="A0A368HC13"/>
<comment type="caution">
    <text evidence="2">The sequence shown here is derived from an EMBL/GenBank/DDBJ whole genome shotgun (WGS) entry which is preliminary data.</text>
</comment>
<evidence type="ECO:0000313" key="3">
    <source>
        <dbReference type="Proteomes" id="UP000252519"/>
    </source>
</evidence>
<proteinExistence type="predicted"/>
<feature type="signal peptide" evidence="1">
    <location>
        <begin position="1"/>
        <end position="20"/>
    </location>
</feature>
<feature type="chain" id="PRO_5016794382" evidence="1">
    <location>
        <begin position="21"/>
        <end position="58"/>
    </location>
</feature>
<protein>
    <submittedName>
        <fullName evidence="2">Uncharacterized protein</fullName>
    </submittedName>
</protein>
<organism evidence="2 3">
    <name type="scientific">Ancylostoma caninum</name>
    <name type="common">Dog hookworm</name>
    <dbReference type="NCBI Taxonomy" id="29170"/>
    <lineage>
        <taxon>Eukaryota</taxon>
        <taxon>Metazoa</taxon>
        <taxon>Ecdysozoa</taxon>
        <taxon>Nematoda</taxon>
        <taxon>Chromadorea</taxon>
        <taxon>Rhabditida</taxon>
        <taxon>Rhabditina</taxon>
        <taxon>Rhabditomorpha</taxon>
        <taxon>Strongyloidea</taxon>
        <taxon>Ancylostomatidae</taxon>
        <taxon>Ancylostomatinae</taxon>
        <taxon>Ancylostoma</taxon>
    </lineage>
</organism>
<accession>A0A368HC13</accession>
<name>A0A368HC13_ANCCA</name>
<sequence length="58" mass="6521">MSRFYIILTVLLALSLESTAMFEGGFGDGFGHGFGHGWGGWGPWKHRKAARKHKKNHH</sequence>